<evidence type="ECO:0000313" key="2">
    <source>
        <dbReference type="Proteomes" id="UP000524450"/>
    </source>
</evidence>
<dbReference type="RefSeq" id="WP_184636811.1">
    <property type="nucleotide sequence ID" value="NZ_JACIFZ010000002.1"/>
</dbReference>
<dbReference type="AlphaFoldDB" id="A0A840FKC5"/>
<sequence>MSDGLDGSAAPLFEIESPDRLLLNTPVVIALGNAFRLFERTGQDLNNFDVRIAERQKENGEDEDGVDTIGIAFSAKLPPGQKGLGNASRLGRSIMYIASRITGEMLRERGSR</sequence>
<dbReference type="Proteomes" id="UP000524450">
    <property type="component" value="Unassembled WGS sequence"/>
</dbReference>
<evidence type="ECO:0000313" key="1">
    <source>
        <dbReference type="EMBL" id="MBB4220904.1"/>
    </source>
</evidence>
<name>A0A840FKC5_9BURK</name>
<organism evidence="1 2">
    <name type="scientific">Variovorax guangxiensis</name>
    <dbReference type="NCBI Taxonomy" id="1775474"/>
    <lineage>
        <taxon>Bacteria</taxon>
        <taxon>Pseudomonadati</taxon>
        <taxon>Pseudomonadota</taxon>
        <taxon>Betaproteobacteria</taxon>
        <taxon>Burkholderiales</taxon>
        <taxon>Comamonadaceae</taxon>
        <taxon>Variovorax</taxon>
    </lineage>
</organism>
<proteinExistence type="predicted"/>
<protein>
    <submittedName>
        <fullName evidence="1">Uncharacterized protein</fullName>
    </submittedName>
</protein>
<dbReference type="EMBL" id="JACIFZ010000002">
    <property type="protein sequence ID" value="MBB4220904.1"/>
    <property type="molecule type" value="Genomic_DNA"/>
</dbReference>
<comment type="caution">
    <text evidence="1">The sequence shown here is derived from an EMBL/GenBank/DDBJ whole genome shotgun (WGS) entry which is preliminary data.</text>
</comment>
<gene>
    <name evidence="1" type="ORF">GGD71_001664</name>
</gene>
<accession>A0A840FKC5</accession>
<reference evidence="1 2" key="1">
    <citation type="submission" date="2020-08" db="EMBL/GenBank/DDBJ databases">
        <title>Genomic Encyclopedia of Type Strains, Phase IV (KMG-V): Genome sequencing to study the core and pangenomes of soil and plant-associated prokaryotes.</title>
        <authorList>
            <person name="Whitman W."/>
        </authorList>
    </citation>
    <scope>NUCLEOTIDE SEQUENCE [LARGE SCALE GENOMIC DNA]</scope>
    <source>
        <strain evidence="1 2">34/80</strain>
    </source>
</reference>